<evidence type="ECO:0000313" key="2">
    <source>
        <dbReference type="EMBL" id="RNL68632.1"/>
    </source>
</evidence>
<keyword evidence="1" id="KW-1133">Transmembrane helix</keyword>
<dbReference type="EMBL" id="RJTM01000190">
    <property type="protein sequence ID" value="RNL68632.1"/>
    <property type="molecule type" value="Genomic_DNA"/>
</dbReference>
<keyword evidence="1" id="KW-0472">Membrane</keyword>
<dbReference type="OrthoDB" id="1116641at2"/>
<reference evidence="2 3" key="1">
    <citation type="submission" date="2018-10" db="EMBL/GenBank/DDBJ databases">
        <title>Sinomicrobium pectinilyticum sp. nov., a pectinase-producing bacterium isolated from alkaline and saline soil, and emended description of the genus Sinomicrobium.</title>
        <authorList>
            <person name="Cheng B."/>
            <person name="Li C."/>
            <person name="Lai Q."/>
            <person name="Du M."/>
            <person name="Shao Z."/>
            <person name="Xu P."/>
            <person name="Yang C."/>
        </authorList>
    </citation>
    <scope>NUCLEOTIDE SEQUENCE [LARGE SCALE GENOMIC DNA]</scope>
    <source>
        <strain evidence="2 3">5DNS001</strain>
    </source>
</reference>
<protein>
    <submittedName>
        <fullName evidence="2">Uncharacterized protein</fullName>
    </submittedName>
</protein>
<dbReference type="Proteomes" id="UP000267469">
    <property type="component" value="Unassembled WGS sequence"/>
</dbReference>
<gene>
    <name evidence="2" type="ORF">ED312_23050</name>
</gene>
<feature type="transmembrane region" description="Helical" evidence="1">
    <location>
        <begin position="67"/>
        <end position="88"/>
    </location>
</feature>
<dbReference type="RefSeq" id="WP_123218379.1">
    <property type="nucleotide sequence ID" value="NZ_RJTM01000190.1"/>
</dbReference>
<comment type="caution">
    <text evidence="2">The sequence shown here is derived from an EMBL/GenBank/DDBJ whole genome shotgun (WGS) entry which is preliminary data.</text>
</comment>
<evidence type="ECO:0000256" key="1">
    <source>
        <dbReference type="SAM" id="Phobius"/>
    </source>
</evidence>
<proteinExistence type="predicted"/>
<name>A0A3N0CYY9_SINP1</name>
<keyword evidence="1" id="KW-0812">Transmembrane</keyword>
<dbReference type="AlphaFoldDB" id="A0A3N0CYY9"/>
<sequence length="286" mass="33184">MPHVEHYPLEQIFERVPGDGVMHTESIFNTAVQRSSGYPGIKTPSVPIIDCEVRDIRKGYNTMESGYFTIIVCKFTPLLVYLLQLIYIMRISKFFLSFLFFALSLIKLSAQADKDSLLKQNADDLIKELKLMYELDQSLRNYVEYSVFKSSSDSIDMSDIDTLSMKVQNEIWKTIINPNDSINTQKMITIIDQYGFPSIDRLEQLGGTDIDFNPIIILIHTPFSMVEKLIPIAEREFKNGNFKSKCEYGYLLWHLHGRSDFRYMLENGYIMETDEDGKFHLKNTCE</sequence>
<accession>A0A3N0CYY9</accession>
<organism evidence="2 3">
    <name type="scientific">Sinomicrobium pectinilyticum</name>
    <dbReference type="NCBI Taxonomy" id="1084421"/>
    <lineage>
        <taxon>Bacteria</taxon>
        <taxon>Pseudomonadati</taxon>
        <taxon>Bacteroidota</taxon>
        <taxon>Flavobacteriia</taxon>
        <taxon>Flavobacteriales</taxon>
        <taxon>Flavobacteriaceae</taxon>
        <taxon>Sinomicrobium</taxon>
    </lineage>
</organism>
<keyword evidence="3" id="KW-1185">Reference proteome</keyword>
<evidence type="ECO:0000313" key="3">
    <source>
        <dbReference type="Proteomes" id="UP000267469"/>
    </source>
</evidence>